<evidence type="ECO:0000313" key="1">
    <source>
        <dbReference type="EMBL" id="KYD09684.1"/>
    </source>
</evidence>
<sequence length="39" mass="4570">MEKYRIDVALQLYSKTFVHLSQCARLNDSIKRTVQAEVD</sequence>
<dbReference type="EMBL" id="LQYS01000095">
    <property type="protein sequence ID" value="KYD09684.1"/>
    <property type="molecule type" value="Genomic_DNA"/>
</dbReference>
<dbReference type="Proteomes" id="UP000075455">
    <property type="component" value="Unassembled WGS sequence"/>
</dbReference>
<evidence type="ECO:0000313" key="2">
    <source>
        <dbReference type="Proteomes" id="UP000075455"/>
    </source>
</evidence>
<dbReference type="AlphaFoldDB" id="A0A150LBM8"/>
<name>A0A150LBM8_9BACL</name>
<accession>A0A150LBM8</accession>
<reference evidence="1 2" key="1">
    <citation type="submission" date="2016-01" db="EMBL/GenBank/DDBJ databases">
        <title>Draft Genome Sequences of Seven Thermophilic Sporeformers Isolated from Foods.</title>
        <authorList>
            <person name="Berendsen E.M."/>
            <person name="Wells-Bennik M.H."/>
            <person name="Krawcyk A.O."/>
            <person name="De Jong A."/>
            <person name="Holsappel S."/>
            <person name="Eijlander R.T."/>
            <person name="Kuipers O.P."/>
        </authorList>
    </citation>
    <scope>NUCLEOTIDE SEQUENCE [LARGE SCALE GENOMIC DNA]</scope>
    <source>
        <strain evidence="1 2">B4119</strain>
    </source>
</reference>
<organism evidence="1 2">
    <name type="scientific">Saccharococcus caldoxylosilyticus</name>
    <dbReference type="NCBI Taxonomy" id="81408"/>
    <lineage>
        <taxon>Bacteria</taxon>
        <taxon>Bacillati</taxon>
        <taxon>Bacillota</taxon>
        <taxon>Bacilli</taxon>
        <taxon>Bacillales</taxon>
        <taxon>Anoxybacillaceae</taxon>
        <taxon>Saccharococcus</taxon>
    </lineage>
</organism>
<comment type="caution">
    <text evidence="1">The sequence shown here is derived from an EMBL/GenBank/DDBJ whole genome shotgun (WGS) entry which is preliminary data.</text>
</comment>
<gene>
    <name evidence="1" type="ORF">B4119_2532</name>
</gene>
<protein>
    <submittedName>
        <fullName evidence="1">Uncharacterized protein</fullName>
    </submittedName>
</protein>
<dbReference type="STRING" id="81408.B4119_2532"/>
<proteinExistence type="predicted"/>